<dbReference type="AlphaFoldDB" id="A0A8J5WPA5"/>
<dbReference type="InterPro" id="IPR001708">
    <property type="entry name" value="YidC/ALB3/OXA1/COX18"/>
</dbReference>
<keyword evidence="3 6" id="KW-0812">Transmembrane</keyword>
<name>A0A8J5WPA5_ZIZPA</name>
<dbReference type="CDD" id="cd20069">
    <property type="entry name" value="5TM_Oxa1-like"/>
    <property type="match status" value="1"/>
</dbReference>
<keyword evidence="10" id="KW-1185">Reference proteome</keyword>
<dbReference type="PANTHER" id="PTHR12428">
    <property type="entry name" value="OXA1"/>
    <property type="match status" value="1"/>
</dbReference>
<evidence type="ECO:0000259" key="8">
    <source>
        <dbReference type="Pfam" id="PF02096"/>
    </source>
</evidence>
<feature type="domain" description="Membrane insertase YidC/Oxa/ALB C-terminal" evidence="8">
    <location>
        <begin position="151"/>
        <end position="342"/>
    </location>
</feature>
<reference evidence="9" key="2">
    <citation type="submission" date="2021-02" db="EMBL/GenBank/DDBJ databases">
        <authorList>
            <person name="Kimball J.A."/>
            <person name="Haas M.W."/>
            <person name="Macchietto M."/>
            <person name="Kono T."/>
            <person name="Duquette J."/>
            <person name="Shao M."/>
        </authorList>
    </citation>
    <scope>NUCLEOTIDE SEQUENCE</scope>
    <source>
        <tissue evidence="9">Fresh leaf tissue</tissue>
    </source>
</reference>
<dbReference type="EMBL" id="JAAALK010000080">
    <property type="protein sequence ID" value="KAG8092319.1"/>
    <property type="molecule type" value="Genomic_DNA"/>
</dbReference>
<reference evidence="9" key="1">
    <citation type="journal article" date="2021" name="bioRxiv">
        <title>Whole Genome Assembly and Annotation of Northern Wild Rice, Zizania palustris L., Supports a Whole Genome Duplication in the Zizania Genus.</title>
        <authorList>
            <person name="Haas M."/>
            <person name="Kono T."/>
            <person name="Macchietto M."/>
            <person name="Millas R."/>
            <person name="McGilp L."/>
            <person name="Shao M."/>
            <person name="Duquette J."/>
            <person name="Hirsch C.N."/>
            <person name="Kimball J."/>
        </authorList>
    </citation>
    <scope>NUCLEOTIDE SEQUENCE</scope>
    <source>
        <tissue evidence="9">Fresh leaf tissue</tissue>
    </source>
</reference>
<feature type="compositionally biased region" description="Basic residues" evidence="7">
    <location>
        <begin position="411"/>
        <end position="421"/>
    </location>
</feature>
<dbReference type="PANTHER" id="PTHR12428:SF69">
    <property type="entry name" value="MEMBRANE PROTEIN OXA1-LIKE, MITOCHONDRIAL, PUTATIVE, EXPRESSED-RELATED"/>
    <property type="match status" value="1"/>
</dbReference>
<evidence type="ECO:0000256" key="6">
    <source>
        <dbReference type="RuleBase" id="RU003945"/>
    </source>
</evidence>
<protein>
    <recommendedName>
        <fullName evidence="8">Membrane insertase YidC/Oxa/ALB C-terminal domain-containing protein</fullName>
    </recommendedName>
</protein>
<dbReference type="GO" id="GO:0032977">
    <property type="term" value="F:membrane insertase activity"/>
    <property type="evidence" value="ECO:0007669"/>
    <property type="project" value="InterPro"/>
</dbReference>
<evidence type="ECO:0000313" key="9">
    <source>
        <dbReference type="EMBL" id="KAG8092319.1"/>
    </source>
</evidence>
<dbReference type="Proteomes" id="UP000729402">
    <property type="component" value="Unassembled WGS sequence"/>
</dbReference>
<evidence type="ECO:0000256" key="2">
    <source>
        <dbReference type="ARBA" id="ARBA00010583"/>
    </source>
</evidence>
<dbReference type="OrthoDB" id="2148490at2759"/>
<dbReference type="GO" id="GO:0032979">
    <property type="term" value="P:protein insertion into mitochondrial inner membrane from matrix"/>
    <property type="evidence" value="ECO:0007669"/>
    <property type="project" value="TreeGrafter"/>
</dbReference>
<comment type="similarity">
    <text evidence="6">Belongs to the OXA1/ALB3/YidC family.</text>
</comment>
<evidence type="ECO:0000256" key="1">
    <source>
        <dbReference type="ARBA" id="ARBA00004141"/>
    </source>
</evidence>
<sequence>MAFAARRGLASRLSHHLTRRLHHPATPHLIASHSSDESPNPSSPPPPPPQLPPFHSPLPRRSRTGQILNHLHPFSLMHLSGPQRRSFSSASPAPDASTPAGEVDAAAGVLADAAAAPFPGEVAAAAADSFFPVAALQHLIDAIHTFTGLNWWACIALTTVLIRCATVPLLLNQLKVTAKLNALKPEMEAIKDEMNAGDPKSSKEGKYKMTALFQKHGVSPLSPLKGLLIQGPIFMSFFFAIRNMVEKVPSFKGGGTLWFTDLTTSDTLYIFPVLTGLTFLLTVELNVQQGMEGNPMASSKMKNFSRAMALMTVPFTMEFSKGIFCYWITSNLFSLTYGIVIRRPAVSKYFSLPSFAQPASAKKQILNLFGGSKAIPAAESPAAITGAPRSSLEQPDATALGYRVKNLEKKVKSRGKSRKRR</sequence>
<comment type="subcellular location">
    <subcellularLocation>
        <location evidence="1 6">Membrane</location>
        <topology evidence="1 6">Multi-pass membrane protein</topology>
    </subcellularLocation>
</comment>
<evidence type="ECO:0000313" key="10">
    <source>
        <dbReference type="Proteomes" id="UP000729402"/>
    </source>
</evidence>
<evidence type="ECO:0000256" key="5">
    <source>
        <dbReference type="ARBA" id="ARBA00023136"/>
    </source>
</evidence>
<keyword evidence="4" id="KW-1133">Transmembrane helix</keyword>
<comment type="similarity">
    <text evidence="2">Belongs to the OXA1/ALB3/YidC (TC 2.A.9.2) family.</text>
</comment>
<organism evidence="9 10">
    <name type="scientific">Zizania palustris</name>
    <name type="common">Northern wild rice</name>
    <dbReference type="NCBI Taxonomy" id="103762"/>
    <lineage>
        <taxon>Eukaryota</taxon>
        <taxon>Viridiplantae</taxon>
        <taxon>Streptophyta</taxon>
        <taxon>Embryophyta</taxon>
        <taxon>Tracheophyta</taxon>
        <taxon>Spermatophyta</taxon>
        <taxon>Magnoliopsida</taxon>
        <taxon>Liliopsida</taxon>
        <taxon>Poales</taxon>
        <taxon>Poaceae</taxon>
        <taxon>BOP clade</taxon>
        <taxon>Oryzoideae</taxon>
        <taxon>Oryzeae</taxon>
        <taxon>Zizaniinae</taxon>
        <taxon>Zizania</taxon>
    </lineage>
</organism>
<gene>
    <name evidence="9" type="ORF">GUJ93_ZPchr0012g21955</name>
</gene>
<comment type="caution">
    <text evidence="9">The sequence shown here is derived from an EMBL/GenBank/DDBJ whole genome shotgun (WGS) entry which is preliminary data.</text>
</comment>
<accession>A0A8J5WPA5</accession>
<proteinExistence type="inferred from homology"/>
<evidence type="ECO:0000256" key="4">
    <source>
        <dbReference type="ARBA" id="ARBA00022989"/>
    </source>
</evidence>
<dbReference type="Pfam" id="PF02096">
    <property type="entry name" value="60KD_IMP"/>
    <property type="match status" value="1"/>
</dbReference>
<dbReference type="InterPro" id="IPR028055">
    <property type="entry name" value="YidC/Oxa/ALB_C"/>
</dbReference>
<feature type="compositionally biased region" description="Pro residues" evidence="7">
    <location>
        <begin position="41"/>
        <end position="56"/>
    </location>
</feature>
<evidence type="ECO:0000256" key="3">
    <source>
        <dbReference type="ARBA" id="ARBA00022692"/>
    </source>
</evidence>
<dbReference type="NCBIfam" id="TIGR03592">
    <property type="entry name" value="yidC_oxa1_cterm"/>
    <property type="match status" value="1"/>
</dbReference>
<feature type="region of interest" description="Disordered" evidence="7">
    <location>
        <begin position="384"/>
        <end position="421"/>
    </location>
</feature>
<feature type="region of interest" description="Disordered" evidence="7">
    <location>
        <begin position="29"/>
        <end position="62"/>
    </location>
</feature>
<dbReference type="GO" id="GO:0005743">
    <property type="term" value="C:mitochondrial inner membrane"/>
    <property type="evidence" value="ECO:0007669"/>
    <property type="project" value="TreeGrafter"/>
</dbReference>
<keyword evidence="5" id="KW-0472">Membrane</keyword>
<evidence type="ECO:0000256" key="7">
    <source>
        <dbReference type="SAM" id="MobiDB-lite"/>
    </source>
</evidence>